<feature type="non-terminal residue" evidence="1">
    <location>
        <position position="1"/>
    </location>
</feature>
<evidence type="ECO:0000313" key="1">
    <source>
        <dbReference type="EMBL" id="RLG68552.1"/>
    </source>
</evidence>
<organism evidence="1 2">
    <name type="scientific">Candidatus Iainarchaeum sp</name>
    <dbReference type="NCBI Taxonomy" id="3101447"/>
    <lineage>
        <taxon>Archaea</taxon>
        <taxon>Candidatus Iainarchaeota</taxon>
        <taxon>Candidatus Iainarchaeia</taxon>
        <taxon>Candidatus Iainarchaeales</taxon>
        <taxon>Candidatus Iainarchaeaceae</taxon>
        <taxon>Candidatus Iainarchaeum</taxon>
    </lineage>
</organism>
<dbReference type="Proteomes" id="UP000277633">
    <property type="component" value="Unassembled WGS sequence"/>
</dbReference>
<dbReference type="EMBL" id="QMWO01000141">
    <property type="protein sequence ID" value="RLG68552.1"/>
    <property type="molecule type" value="Genomic_DNA"/>
</dbReference>
<proteinExistence type="predicted"/>
<gene>
    <name evidence="1" type="ORF">DRO07_03350</name>
</gene>
<sequence length="422" mass="48476">FRDGRVDYGTYSVTNFYMPQRALRIGDTWKFEGIDYKLEEATTVKTLAGEFPALRISFSGKRASKYGYKDVNGVLFFDYVNDRIAKYVQIEKVGNYVRKIESELIDIKYNYTEPPMDCVFSSSALSAEEKYERARYWNTFEKFRDSLYFALSAKQDLQEKDLNAEQKQLYKNILEVIIDDYRMLNEKENEARVRFEAANFYLALFEEQLANKLADARDYFAARYHLQVLADSNTQYNEQAKEKLAELDAKQLGIARGKALLKDTGDNTGTVAELFDFEKIVRFELLGEPYYNIPIIDENAQQELALYLYKNGYMPKFLIKDASDILAKDNDFILEPLSSEDVNKAIIAGTCYNDKGFVQSKLVFENSSASVSVDCNKYYVTILEQADYNVFVLKGEQKVLLDSVSASSSVVIIKHLALSENN</sequence>
<name>A0A497JEY1_9ARCH</name>
<comment type="caution">
    <text evidence="1">The sequence shown here is derived from an EMBL/GenBank/DDBJ whole genome shotgun (WGS) entry which is preliminary data.</text>
</comment>
<reference evidence="1 2" key="1">
    <citation type="submission" date="2018-06" db="EMBL/GenBank/DDBJ databases">
        <title>Extensive metabolic versatility and redundancy in microbially diverse, dynamic hydrothermal sediments.</title>
        <authorList>
            <person name="Dombrowski N."/>
            <person name="Teske A."/>
            <person name="Baker B.J."/>
        </authorList>
    </citation>
    <scope>NUCLEOTIDE SEQUENCE [LARGE SCALE GENOMIC DNA]</scope>
    <source>
        <strain evidence="1">B9_G13</strain>
    </source>
</reference>
<dbReference type="AlphaFoldDB" id="A0A497JEY1"/>
<protein>
    <submittedName>
        <fullName evidence="1">Uncharacterized protein</fullName>
    </submittedName>
</protein>
<accession>A0A497JEY1</accession>
<evidence type="ECO:0000313" key="2">
    <source>
        <dbReference type="Proteomes" id="UP000277633"/>
    </source>
</evidence>